<keyword evidence="4 11" id="KW-0699">rRNA-binding</keyword>
<keyword evidence="7 11" id="KW-0689">Ribosomal protein</keyword>
<dbReference type="RefSeq" id="WP_149780910.1">
    <property type="nucleotide sequence ID" value="NZ_FRCB01000014.1"/>
</dbReference>
<keyword evidence="14" id="KW-1185">Reference proteome</keyword>
<keyword evidence="8 11" id="KW-0687">Ribonucleoprotein</keyword>
<dbReference type="AlphaFoldDB" id="A0A1M7L9R1"/>
<sequence>MGKLGKRTRAAREAFAGKENLSVEEAVALIKANATAKFDETVEISMNLGVDPRHADQMVRGVVGLPNGTGKDVRVAVFARGAKAEEAQAAGADIVGAEDLMETIQGGKIDFDRCIATPDMMPIVGRLGKVLGPRNLMPNPKVGTVTMDVGDAVKAAKGGEVQFKAEKAGVVHAGVGKASFDDAKLVENVRAFVSAVAKAKPAGAKGTYMKKISLTSTMGPGVSIDVANAASE</sequence>
<evidence type="ECO:0000256" key="7">
    <source>
        <dbReference type="ARBA" id="ARBA00022980"/>
    </source>
</evidence>
<evidence type="ECO:0000256" key="2">
    <source>
        <dbReference type="ARBA" id="ARBA00022491"/>
    </source>
</evidence>
<evidence type="ECO:0000256" key="1">
    <source>
        <dbReference type="ARBA" id="ARBA00010531"/>
    </source>
</evidence>
<dbReference type="PANTHER" id="PTHR36427:SF3">
    <property type="entry name" value="LARGE RIBOSOMAL SUBUNIT PROTEIN UL1M"/>
    <property type="match status" value="1"/>
</dbReference>
<evidence type="ECO:0000256" key="9">
    <source>
        <dbReference type="ARBA" id="ARBA00035241"/>
    </source>
</evidence>
<dbReference type="Proteomes" id="UP000322545">
    <property type="component" value="Unassembled WGS sequence"/>
</dbReference>
<dbReference type="GO" id="GO:0003735">
    <property type="term" value="F:structural constituent of ribosome"/>
    <property type="evidence" value="ECO:0007669"/>
    <property type="project" value="InterPro"/>
</dbReference>
<dbReference type="GO" id="GO:0006412">
    <property type="term" value="P:translation"/>
    <property type="evidence" value="ECO:0007669"/>
    <property type="project" value="UniProtKB-UniRule"/>
</dbReference>
<comment type="subunit">
    <text evidence="11">Part of the 50S ribosomal subunit.</text>
</comment>
<evidence type="ECO:0000256" key="10">
    <source>
        <dbReference type="ARBA" id="ARBA00059110"/>
    </source>
</evidence>
<dbReference type="CDD" id="cd00403">
    <property type="entry name" value="Ribosomal_L1"/>
    <property type="match status" value="1"/>
</dbReference>
<dbReference type="GO" id="GO:0000049">
    <property type="term" value="F:tRNA binding"/>
    <property type="evidence" value="ECO:0007669"/>
    <property type="project" value="UniProtKB-KW"/>
</dbReference>
<dbReference type="PROSITE" id="PS01199">
    <property type="entry name" value="RIBOSOMAL_L1"/>
    <property type="match status" value="1"/>
</dbReference>
<keyword evidence="6 11" id="KW-0694">RNA-binding</keyword>
<keyword evidence="3 11" id="KW-0820">tRNA-binding</keyword>
<organism evidence="13 14">
    <name type="scientific">Roseovarius litoreus</name>
    <dbReference type="NCBI Taxonomy" id="1155722"/>
    <lineage>
        <taxon>Bacteria</taxon>
        <taxon>Pseudomonadati</taxon>
        <taxon>Pseudomonadota</taxon>
        <taxon>Alphaproteobacteria</taxon>
        <taxon>Rhodobacterales</taxon>
        <taxon>Roseobacteraceae</taxon>
        <taxon>Roseovarius</taxon>
    </lineage>
</organism>
<dbReference type="InterPro" id="IPR023674">
    <property type="entry name" value="Ribosomal_uL1-like"/>
</dbReference>
<dbReference type="Gene3D" id="3.40.50.790">
    <property type="match status" value="1"/>
</dbReference>
<dbReference type="GO" id="GO:0019843">
    <property type="term" value="F:rRNA binding"/>
    <property type="evidence" value="ECO:0007669"/>
    <property type="project" value="UniProtKB-UniRule"/>
</dbReference>
<dbReference type="InterPro" id="IPR016095">
    <property type="entry name" value="Ribosomal_uL1_3-a/b-sand"/>
</dbReference>
<name>A0A1M7L9R1_9RHOB</name>
<dbReference type="SUPFAM" id="SSF56808">
    <property type="entry name" value="Ribosomal protein L1"/>
    <property type="match status" value="1"/>
</dbReference>
<evidence type="ECO:0000256" key="11">
    <source>
        <dbReference type="HAMAP-Rule" id="MF_01318"/>
    </source>
</evidence>
<evidence type="ECO:0000313" key="13">
    <source>
        <dbReference type="EMBL" id="SHM74806.1"/>
    </source>
</evidence>
<dbReference type="InterPro" id="IPR002143">
    <property type="entry name" value="Ribosomal_uL1"/>
</dbReference>
<keyword evidence="2 11" id="KW-0678">Repressor</keyword>
<dbReference type="InterPro" id="IPR005878">
    <property type="entry name" value="Ribosom_uL1_bac-type"/>
</dbReference>
<dbReference type="InterPro" id="IPR028364">
    <property type="entry name" value="Ribosomal_uL1/biogenesis"/>
</dbReference>
<gene>
    <name evidence="11" type="primary">rplA</name>
    <name evidence="13" type="ORF">SAMN05443432_11434</name>
</gene>
<dbReference type="PIRSF" id="PIRSF002155">
    <property type="entry name" value="Ribosomal_L1"/>
    <property type="match status" value="1"/>
</dbReference>
<comment type="similarity">
    <text evidence="1 11 12">Belongs to the universal ribosomal protein uL1 family.</text>
</comment>
<evidence type="ECO:0000256" key="3">
    <source>
        <dbReference type="ARBA" id="ARBA00022555"/>
    </source>
</evidence>
<evidence type="ECO:0000256" key="12">
    <source>
        <dbReference type="RuleBase" id="RU000659"/>
    </source>
</evidence>
<evidence type="ECO:0000256" key="4">
    <source>
        <dbReference type="ARBA" id="ARBA00022730"/>
    </source>
</evidence>
<dbReference type="InterPro" id="IPR023673">
    <property type="entry name" value="Ribosomal_uL1_CS"/>
</dbReference>
<comment type="function">
    <text evidence="11">Binds directly to 23S rRNA. The L1 stalk is quite mobile in the ribosome, and is involved in E site tRNA release.</text>
</comment>
<proteinExistence type="inferred from homology"/>
<dbReference type="Pfam" id="PF00687">
    <property type="entry name" value="Ribosomal_L1"/>
    <property type="match status" value="1"/>
</dbReference>
<dbReference type="PANTHER" id="PTHR36427">
    <property type="entry name" value="54S RIBOSOMAL PROTEIN L1, MITOCHONDRIAL"/>
    <property type="match status" value="1"/>
</dbReference>
<evidence type="ECO:0000256" key="6">
    <source>
        <dbReference type="ARBA" id="ARBA00022884"/>
    </source>
</evidence>
<protein>
    <recommendedName>
        <fullName evidence="9 11">Large ribosomal subunit protein uL1</fullName>
    </recommendedName>
</protein>
<dbReference type="FunFam" id="3.40.50.790:FF:000001">
    <property type="entry name" value="50S ribosomal protein L1"/>
    <property type="match status" value="1"/>
</dbReference>
<dbReference type="EMBL" id="FRCB01000014">
    <property type="protein sequence ID" value="SHM74806.1"/>
    <property type="molecule type" value="Genomic_DNA"/>
</dbReference>
<comment type="function">
    <text evidence="10 11">Protein L1 is also a translational repressor protein, it controls the translation of the L11 operon by binding to its mRNA.</text>
</comment>
<reference evidence="13 14" key="1">
    <citation type="submission" date="2016-11" db="EMBL/GenBank/DDBJ databases">
        <authorList>
            <person name="Varghese N."/>
            <person name="Submissions S."/>
        </authorList>
    </citation>
    <scope>NUCLEOTIDE SEQUENCE [LARGE SCALE GENOMIC DNA]</scope>
    <source>
        <strain evidence="13 14">DSM 28249</strain>
    </source>
</reference>
<dbReference type="HAMAP" id="MF_01318_B">
    <property type="entry name" value="Ribosomal_uL1_B"/>
    <property type="match status" value="1"/>
</dbReference>
<evidence type="ECO:0000256" key="5">
    <source>
        <dbReference type="ARBA" id="ARBA00022845"/>
    </source>
</evidence>
<dbReference type="GO" id="GO:0006417">
    <property type="term" value="P:regulation of translation"/>
    <property type="evidence" value="ECO:0007669"/>
    <property type="project" value="UniProtKB-KW"/>
</dbReference>
<accession>A0A1M7L9R1</accession>
<dbReference type="GO" id="GO:0022625">
    <property type="term" value="C:cytosolic large ribosomal subunit"/>
    <property type="evidence" value="ECO:0007669"/>
    <property type="project" value="TreeGrafter"/>
</dbReference>
<evidence type="ECO:0000313" key="14">
    <source>
        <dbReference type="Proteomes" id="UP000322545"/>
    </source>
</evidence>
<dbReference type="Gene3D" id="3.30.190.20">
    <property type="match status" value="1"/>
</dbReference>
<dbReference type="NCBIfam" id="TIGR01169">
    <property type="entry name" value="rplA_bact"/>
    <property type="match status" value="1"/>
</dbReference>
<evidence type="ECO:0000256" key="8">
    <source>
        <dbReference type="ARBA" id="ARBA00023274"/>
    </source>
</evidence>
<keyword evidence="5 11" id="KW-0810">Translation regulation</keyword>